<dbReference type="InterPro" id="IPR036400">
    <property type="entry name" value="Cyt_B5-like_heme/steroid_sf"/>
</dbReference>
<comment type="similarity">
    <text evidence="4">Belongs to the cytochrome b5 family.</text>
</comment>
<dbReference type="SMART" id="SM01117">
    <property type="entry name" value="Cyt-b5"/>
    <property type="match status" value="1"/>
</dbReference>
<feature type="domain" description="Cytochrome b5 heme-binding" evidence="7">
    <location>
        <begin position="193"/>
        <end position="270"/>
    </location>
</feature>
<keyword evidence="6" id="KW-0472">Membrane</keyword>
<dbReference type="PRINTS" id="PR00363">
    <property type="entry name" value="CYTOCHROMEB5"/>
</dbReference>
<keyword evidence="1" id="KW-0349">Heme</keyword>
<keyword evidence="6" id="KW-0812">Transmembrane</keyword>
<evidence type="ECO:0000256" key="6">
    <source>
        <dbReference type="SAM" id="Phobius"/>
    </source>
</evidence>
<feature type="region of interest" description="Disordered" evidence="5">
    <location>
        <begin position="149"/>
        <end position="195"/>
    </location>
</feature>
<keyword evidence="3" id="KW-0408">Iron</keyword>
<comment type="caution">
    <text evidence="8">The sequence shown here is derived from an EMBL/GenBank/DDBJ whole genome shotgun (WGS) entry which is preliminary data.</text>
</comment>
<evidence type="ECO:0000256" key="1">
    <source>
        <dbReference type="ARBA" id="ARBA00022617"/>
    </source>
</evidence>
<dbReference type="EMBL" id="BAABLV010000031">
    <property type="protein sequence ID" value="GAA4901246.1"/>
    <property type="molecule type" value="Genomic_DNA"/>
</dbReference>
<accession>A0ABP9FGX9</accession>
<dbReference type="RefSeq" id="WP_345582385.1">
    <property type="nucleotide sequence ID" value="NZ_BAABLV010000031.1"/>
</dbReference>
<keyword evidence="9" id="KW-1185">Reference proteome</keyword>
<sequence>MLEDILGLPAHPLFVHLPVVLLPLSALGIFALTLKPAWRPRFAIVVLGVLALGALGAVGAWATGDDLAAKVGLPVQHSELGMWTTLAAVVLLVVGGIWLWRVRRADPASERGVFGWVVSALALVVLVLITLTGHSGATAAWSGVEGATSVVERQTATPEPTAPEPTEPSTGSTDASPTPTAGGVTSEATTPTPAGYTMADVEAHDTPEDCWVAINGNVYDVTEWIPQHPGGPDRIIALCGTDATAQFTGQHAQTDVAKATLETFLLGPLG</sequence>
<dbReference type="Gene3D" id="3.10.120.10">
    <property type="entry name" value="Cytochrome b5-like heme/steroid binding domain"/>
    <property type="match status" value="1"/>
</dbReference>
<dbReference type="InterPro" id="IPR019251">
    <property type="entry name" value="DUF2231_TM"/>
</dbReference>
<protein>
    <recommendedName>
        <fullName evidence="7">Cytochrome b5 heme-binding domain-containing protein</fullName>
    </recommendedName>
</protein>
<organism evidence="8 9">
    <name type="scientific">Tessaracoccus lubricantis</name>
    <dbReference type="NCBI Taxonomy" id="545543"/>
    <lineage>
        <taxon>Bacteria</taxon>
        <taxon>Bacillati</taxon>
        <taxon>Actinomycetota</taxon>
        <taxon>Actinomycetes</taxon>
        <taxon>Propionibacteriales</taxon>
        <taxon>Propionibacteriaceae</taxon>
        <taxon>Tessaracoccus</taxon>
    </lineage>
</organism>
<feature type="transmembrane region" description="Helical" evidence="6">
    <location>
        <begin position="82"/>
        <end position="100"/>
    </location>
</feature>
<reference evidence="9" key="1">
    <citation type="journal article" date="2019" name="Int. J. Syst. Evol. Microbiol.">
        <title>The Global Catalogue of Microorganisms (GCM) 10K type strain sequencing project: providing services to taxonomists for standard genome sequencing and annotation.</title>
        <authorList>
            <consortium name="The Broad Institute Genomics Platform"/>
            <consortium name="The Broad Institute Genome Sequencing Center for Infectious Disease"/>
            <person name="Wu L."/>
            <person name="Ma J."/>
        </authorList>
    </citation>
    <scope>NUCLEOTIDE SEQUENCE [LARGE SCALE GENOMIC DNA]</scope>
    <source>
        <strain evidence="9">JCM 19125</strain>
    </source>
</reference>
<evidence type="ECO:0000256" key="5">
    <source>
        <dbReference type="SAM" id="MobiDB-lite"/>
    </source>
</evidence>
<name>A0ABP9FGX9_9ACTN</name>
<evidence type="ECO:0000259" key="7">
    <source>
        <dbReference type="PROSITE" id="PS50255"/>
    </source>
</evidence>
<dbReference type="Proteomes" id="UP001501521">
    <property type="component" value="Unassembled WGS sequence"/>
</dbReference>
<evidence type="ECO:0000313" key="8">
    <source>
        <dbReference type="EMBL" id="GAA4901246.1"/>
    </source>
</evidence>
<dbReference type="Pfam" id="PF00173">
    <property type="entry name" value="Cyt-b5"/>
    <property type="match status" value="1"/>
</dbReference>
<dbReference type="PROSITE" id="PS50255">
    <property type="entry name" value="CYTOCHROME_B5_2"/>
    <property type="match status" value="1"/>
</dbReference>
<evidence type="ECO:0000256" key="2">
    <source>
        <dbReference type="ARBA" id="ARBA00022723"/>
    </source>
</evidence>
<keyword evidence="6" id="KW-1133">Transmembrane helix</keyword>
<keyword evidence="2" id="KW-0479">Metal-binding</keyword>
<dbReference type="PANTHER" id="PTHR19359">
    <property type="entry name" value="CYTOCHROME B5"/>
    <property type="match status" value="1"/>
</dbReference>
<feature type="transmembrane region" description="Helical" evidence="6">
    <location>
        <begin position="112"/>
        <end position="131"/>
    </location>
</feature>
<evidence type="ECO:0000256" key="3">
    <source>
        <dbReference type="ARBA" id="ARBA00023004"/>
    </source>
</evidence>
<dbReference type="SUPFAM" id="SSF55856">
    <property type="entry name" value="Cytochrome b5-like heme/steroid binding domain"/>
    <property type="match status" value="1"/>
</dbReference>
<feature type="transmembrane region" description="Helical" evidence="6">
    <location>
        <begin position="41"/>
        <end position="62"/>
    </location>
</feature>
<proteinExistence type="inferred from homology"/>
<evidence type="ECO:0000256" key="4">
    <source>
        <dbReference type="ARBA" id="ARBA00038168"/>
    </source>
</evidence>
<dbReference type="InterPro" id="IPR050668">
    <property type="entry name" value="Cytochrome_b5"/>
</dbReference>
<evidence type="ECO:0000313" key="9">
    <source>
        <dbReference type="Proteomes" id="UP001501521"/>
    </source>
</evidence>
<dbReference type="Pfam" id="PF09990">
    <property type="entry name" value="DUF2231"/>
    <property type="match status" value="1"/>
</dbReference>
<gene>
    <name evidence="8" type="ORF">GCM10025789_19880</name>
</gene>
<dbReference type="InterPro" id="IPR001199">
    <property type="entry name" value="Cyt_B5-like_heme/steroid-bd"/>
</dbReference>
<feature type="transmembrane region" description="Helical" evidence="6">
    <location>
        <begin position="13"/>
        <end position="34"/>
    </location>
</feature>